<dbReference type="EMBL" id="NNAY01000135">
    <property type="protein sequence ID" value="OXU30646.1"/>
    <property type="molecule type" value="Genomic_DNA"/>
</dbReference>
<name>A0A232FIS9_9HYME</name>
<protein>
    <submittedName>
        <fullName evidence="2">Uncharacterized protein</fullName>
    </submittedName>
</protein>
<dbReference type="Proteomes" id="UP000215335">
    <property type="component" value="Unassembled WGS sequence"/>
</dbReference>
<dbReference type="OrthoDB" id="10023262at2759"/>
<feature type="region of interest" description="Disordered" evidence="1">
    <location>
        <begin position="114"/>
        <end position="146"/>
    </location>
</feature>
<evidence type="ECO:0000256" key="1">
    <source>
        <dbReference type="SAM" id="MobiDB-lite"/>
    </source>
</evidence>
<keyword evidence="3" id="KW-1185">Reference proteome</keyword>
<comment type="caution">
    <text evidence="2">The sequence shown here is derived from an EMBL/GenBank/DDBJ whole genome shotgun (WGS) entry which is preliminary data.</text>
</comment>
<feature type="compositionally biased region" description="Acidic residues" evidence="1">
    <location>
        <begin position="115"/>
        <end position="125"/>
    </location>
</feature>
<accession>A0A232FIS9</accession>
<organism evidence="2 3">
    <name type="scientific">Trichomalopsis sarcophagae</name>
    <dbReference type="NCBI Taxonomy" id="543379"/>
    <lineage>
        <taxon>Eukaryota</taxon>
        <taxon>Metazoa</taxon>
        <taxon>Ecdysozoa</taxon>
        <taxon>Arthropoda</taxon>
        <taxon>Hexapoda</taxon>
        <taxon>Insecta</taxon>
        <taxon>Pterygota</taxon>
        <taxon>Neoptera</taxon>
        <taxon>Endopterygota</taxon>
        <taxon>Hymenoptera</taxon>
        <taxon>Apocrita</taxon>
        <taxon>Proctotrupomorpha</taxon>
        <taxon>Chalcidoidea</taxon>
        <taxon>Pteromalidae</taxon>
        <taxon>Pteromalinae</taxon>
        <taxon>Trichomalopsis</taxon>
    </lineage>
</organism>
<gene>
    <name evidence="2" type="ORF">TSAR_000526</name>
</gene>
<sequence>MDFLMFVKPAPNMLKELIEDVGDWGYSLIVDKSTDVATMKFLCLCIKYFSHKQNRIVTDYLGLIEVVKADANTLSYAIIEYCKKINLNLKNLIGLGTDGEYKTTWETINTGVEADNMDTAEENNTDIDNNNKNIRSESSSGGRKPSPRLLFCDY</sequence>
<evidence type="ECO:0000313" key="2">
    <source>
        <dbReference type="EMBL" id="OXU30646.1"/>
    </source>
</evidence>
<reference evidence="2 3" key="1">
    <citation type="journal article" date="2017" name="Curr. Biol.">
        <title>The Evolution of Venom by Co-option of Single-Copy Genes.</title>
        <authorList>
            <person name="Martinson E.O."/>
            <person name="Mrinalini"/>
            <person name="Kelkar Y.D."/>
            <person name="Chang C.H."/>
            <person name="Werren J.H."/>
        </authorList>
    </citation>
    <scope>NUCLEOTIDE SEQUENCE [LARGE SCALE GENOMIC DNA]</scope>
    <source>
        <strain evidence="2 3">Alberta</strain>
        <tissue evidence="2">Whole body</tissue>
    </source>
</reference>
<proteinExistence type="predicted"/>
<dbReference type="AlphaFoldDB" id="A0A232FIS9"/>
<evidence type="ECO:0000313" key="3">
    <source>
        <dbReference type="Proteomes" id="UP000215335"/>
    </source>
</evidence>